<name>A0A378TU05_MORLA</name>
<dbReference type="AlphaFoldDB" id="A0A378TU05"/>
<dbReference type="RefSeq" id="WP_115008060.1">
    <property type="nucleotide sequence ID" value="NZ_UGQU01000003.1"/>
</dbReference>
<reference evidence="1 2" key="1">
    <citation type="submission" date="2018-06" db="EMBL/GenBank/DDBJ databases">
        <authorList>
            <consortium name="Pathogen Informatics"/>
            <person name="Doyle S."/>
        </authorList>
    </citation>
    <scope>NUCLEOTIDE SEQUENCE [LARGE SCALE GENOMIC DNA]</scope>
    <source>
        <strain evidence="1 2">NCTC10359</strain>
    </source>
</reference>
<dbReference type="EMBL" id="UGQU01000003">
    <property type="protein sequence ID" value="STZ63764.1"/>
    <property type="molecule type" value="Genomic_DNA"/>
</dbReference>
<dbReference type="STRING" id="477.A9309_10305"/>
<gene>
    <name evidence="1" type="ORF">NCTC10359_02204</name>
</gene>
<sequence length="322" mass="36381">MSIRYDYKYEVPPQKIDLPCDKNAGHGDHWAILTNNIADDVPDWLQAMLETATLPAGLTVGRTDHKTLLLGQDAPCHIKQILAMDNGKPTAFINAYPAVHSPYGVNCQIERVIRCERTADAILRLRTADGTTIYAFDQLYAINRHEYKTPKNYFANFSAWAYNIEPSNKDETLLVKNPKAIHYHRAFNDIVTDNGGIVPDDIDEQIKTWTPKDGDENTPLAPVEINFGESCIYLFGDTFGQEDEAWCQGQVLGISHTEFFGVPITLFDVAILREPNAEAFVVRIAAVSNEQNRQIQVQDYIQANIWLQVAIYAENQQRQSHI</sequence>
<evidence type="ECO:0000313" key="1">
    <source>
        <dbReference type="EMBL" id="STZ63764.1"/>
    </source>
</evidence>
<proteinExistence type="predicted"/>
<accession>A0A378TU05</accession>
<organism evidence="1 2">
    <name type="scientific">Moraxella lacunata</name>
    <dbReference type="NCBI Taxonomy" id="477"/>
    <lineage>
        <taxon>Bacteria</taxon>
        <taxon>Pseudomonadati</taxon>
        <taxon>Pseudomonadota</taxon>
        <taxon>Gammaproteobacteria</taxon>
        <taxon>Moraxellales</taxon>
        <taxon>Moraxellaceae</taxon>
        <taxon>Moraxella</taxon>
    </lineage>
</organism>
<protein>
    <submittedName>
        <fullName evidence="1">Uncharacterized protein</fullName>
    </submittedName>
</protein>
<dbReference type="Proteomes" id="UP000254437">
    <property type="component" value="Unassembled WGS sequence"/>
</dbReference>
<evidence type="ECO:0000313" key="2">
    <source>
        <dbReference type="Proteomes" id="UP000254437"/>
    </source>
</evidence>